<comment type="similarity">
    <text evidence="1">Belongs to the carbohydrate kinase PfkB family.</text>
</comment>
<evidence type="ECO:0000256" key="2">
    <source>
        <dbReference type="ARBA" id="ARBA00022679"/>
    </source>
</evidence>
<dbReference type="PANTHER" id="PTHR43085:SF15">
    <property type="entry name" value="2-DEHYDRO-3-DEOXYGLUCONOKINASE"/>
    <property type="match status" value="1"/>
</dbReference>
<dbReference type="GO" id="GO:0008673">
    <property type="term" value="F:2-dehydro-3-deoxygluconokinase activity"/>
    <property type="evidence" value="ECO:0007669"/>
    <property type="project" value="UniProtKB-EC"/>
</dbReference>
<dbReference type="Proteomes" id="UP000295763">
    <property type="component" value="Unassembled WGS sequence"/>
</dbReference>
<comment type="catalytic activity">
    <reaction evidence="9">
        <text>2-dehydro-3-deoxy-D-gluconate + ATP = 2-dehydro-3-deoxy-6-phospho-D-gluconate + ADP + H(+)</text>
        <dbReference type="Rhea" id="RHEA:14797"/>
        <dbReference type="ChEBI" id="CHEBI:15378"/>
        <dbReference type="ChEBI" id="CHEBI:30616"/>
        <dbReference type="ChEBI" id="CHEBI:57569"/>
        <dbReference type="ChEBI" id="CHEBI:57990"/>
        <dbReference type="ChEBI" id="CHEBI:456216"/>
        <dbReference type="EC" id="2.7.1.45"/>
    </reaction>
</comment>
<evidence type="ECO:0000259" key="15">
    <source>
        <dbReference type="Pfam" id="PF00294"/>
    </source>
</evidence>
<keyword evidence="17" id="KW-1185">Reference proteome</keyword>
<feature type="domain" description="Carbohydrate kinase PfkB" evidence="15">
    <location>
        <begin position="1"/>
        <end position="301"/>
    </location>
</feature>
<dbReference type="InterPro" id="IPR050306">
    <property type="entry name" value="PfkB_Carbo_kinase"/>
</dbReference>
<dbReference type="InterPro" id="IPR029056">
    <property type="entry name" value="Ribokinase-like"/>
</dbReference>
<keyword evidence="5" id="KW-0067">ATP-binding</keyword>
<evidence type="ECO:0000256" key="3">
    <source>
        <dbReference type="ARBA" id="ARBA00022741"/>
    </source>
</evidence>
<sequence>MKKIAILGECMIELNGEPFGEMKQSYGGDTLNTATYLSRISTPDQVEVYYISALGTDKLSQNMLGHWQADRINIDNVLLDPERQPGLYLIQLDKYGERTFLYWRNQSAARYLLQHDGYPKVLRNLRQMDMIYLSGISLAVLPEQDRSMLVKQLIELASQGVEIVFDSNYRPNLWRDQDETRQIYTALLPSVSLALVTFEDEQAIWQDENVQDVIRRLTSVGVKNVVVKQGKCGAFFRDYSGSEGQVATAQNIQVVDTTSAGDSFNAGFLNGYLQGKPLKHCCAQGNAVAAVVIQHKGAIIAESATAHFITEFNKGN</sequence>
<dbReference type="GO" id="GO:0019698">
    <property type="term" value="P:D-galacturonate catabolic process"/>
    <property type="evidence" value="ECO:0007669"/>
    <property type="project" value="TreeGrafter"/>
</dbReference>
<protein>
    <recommendedName>
        <fullName evidence="12">2-dehydro-3-deoxygluconokinase</fullName>
        <ecNumber evidence="11">2.7.1.45</ecNumber>
    </recommendedName>
    <alternativeName>
        <fullName evidence="13">2-keto-3-deoxygluconokinase</fullName>
    </alternativeName>
    <alternativeName>
        <fullName evidence="14">3-deoxy-2-oxo-D-gluconate kinase</fullName>
    </alternativeName>
    <alternativeName>
        <fullName evidence="8">KDG kinase</fullName>
    </alternativeName>
</protein>
<comment type="pathway">
    <text evidence="7">Carbohydrate acid metabolism; 2-dehydro-3-deoxy-D-gluconate degradation; D-glyceraldehyde 3-phosphate and pyruvate from 2-dehydro-3-deoxy-D-gluconate: step 1/2.</text>
</comment>
<keyword evidence="2" id="KW-0808">Transferase</keyword>
<evidence type="ECO:0000256" key="14">
    <source>
        <dbReference type="ARBA" id="ARBA00080545"/>
    </source>
</evidence>
<dbReference type="SUPFAM" id="SSF53613">
    <property type="entry name" value="Ribokinase-like"/>
    <property type="match status" value="1"/>
</dbReference>
<reference evidence="16 17" key="1">
    <citation type="submission" date="2019-03" db="EMBL/GenBank/DDBJ databases">
        <title>Genomic Encyclopedia of Type Strains, Phase IV (KMG-IV): sequencing the most valuable type-strain genomes for metagenomic binning, comparative biology and taxonomic classification.</title>
        <authorList>
            <person name="Goeker M."/>
        </authorList>
    </citation>
    <scope>NUCLEOTIDE SEQUENCE [LARGE SCALE GENOMIC DNA]</scope>
    <source>
        <strain evidence="16 17">DSM 28404</strain>
    </source>
</reference>
<evidence type="ECO:0000256" key="1">
    <source>
        <dbReference type="ARBA" id="ARBA00010688"/>
    </source>
</evidence>
<evidence type="ECO:0000256" key="7">
    <source>
        <dbReference type="ARBA" id="ARBA00043951"/>
    </source>
</evidence>
<dbReference type="Pfam" id="PF00294">
    <property type="entry name" value="PfkB"/>
    <property type="match status" value="1"/>
</dbReference>
<dbReference type="InterPro" id="IPR002173">
    <property type="entry name" value="Carboh/pur_kinase_PfkB_CS"/>
</dbReference>
<evidence type="ECO:0000313" key="17">
    <source>
        <dbReference type="Proteomes" id="UP000295763"/>
    </source>
</evidence>
<evidence type="ECO:0000256" key="8">
    <source>
        <dbReference type="ARBA" id="ARBA00044254"/>
    </source>
</evidence>
<evidence type="ECO:0000313" key="16">
    <source>
        <dbReference type="EMBL" id="TCP94673.1"/>
    </source>
</evidence>
<name>A0A4V2T1S5_9PAST</name>
<keyword evidence="4 16" id="KW-0418">Kinase</keyword>
<dbReference type="OrthoDB" id="9776822at2"/>
<evidence type="ECO:0000256" key="10">
    <source>
        <dbReference type="ARBA" id="ARBA00054997"/>
    </source>
</evidence>
<dbReference type="InterPro" id="IPR011611">
    <property type="entry name" value="PfkB_dom"/>
</dbReference>
<dbReference type="GO" id="GO:0042840">
    <property type="term" value="P:D-glucuronate catabolic process"/>
    <property type="evidence" value="ECO:0007669"/>
    <property type="project" value="TreeGrafter"/>
</dbReference>
<evidence type="ECO:0000256" key="13">
    <source>
        <dbReference type="ARBA" id="ARBA00075711"/>
    </source>
</evidence>
<dbReference type="PROSITE" id="PS00584">
    <property type="entry name" value="PFKB_KINASES_2"/>
    <property type="match status" value="1"/>
</dbReference>
<comment type="function">
    <text evidence="10">Catalyzes the phosphorylation of 2-keto-3-deoxygluconate (KDG) to produce 2-keto-3-deoxy-6-phosphogluconate (KDPG).</text>
</comment>
<dbReference type="EMBL" id="SLYB01000016">
    <property type="protein sequence ID" value="TCP94673.1"/>
    <property type="molecule type" value="Genomic_DNA"/>
</dbReference>
<organism evidence="16 17">
    <name type="scientific">Cricetibacter osteomyelitidis</name>
    <dbReference type="NCBI Taxonomy" id="1521931"/>
    <lineage>
        <taxon>Bacteria</taxon>
        <taxon>Pseudomonadati</taxon>
        <taxon>Pseudomonadota</taxon>
        <taxon>Gammaproteobacteria</taxon>
        <taxon>Pasteurellales</taxon>
        <taxon>Pasteurellaceae</taxon>
        <taxon>Cricetibacter</taxon>
    </lineage>
</organism>
<accession>A0A4V2T1S5</accession>
<dbReference type="PANTHER" id="PTHR43085">
    <property type="entry name" value="HEXOKINASE FAMILY MEMBER"/>
    <property type="match status" value="1"/>
</dbReference>
<evidence type="ECO:0000256" key="4">
    <source>
        <dbReference type="ARBA" id="ARBA00022777"/>
    </source>
</evidence>
<evidence type="ECO:0000256" key="6">
    <source>
        <dbReference type="ARBA" id="ARBA00023277"/>
    </source>
</evidence>
<comment type="caution">
    <text evidence="16">The sequence shown here is derived from an EMBL/GenBank/DDBJ whole genome shotgun (WGS) entry which is preliminary data.</text>
</comment>
<dbReference type="CDD" id="cd01166">
    <property type="entry name" value="KdgK"/>
    <property type="match status" value="1"/>
</dbReference>
<evidence type="ECO:0000256" key="5">
    <source>
        <dbReference type="ARBA" id="ARBA00022840"/>
    </source>
</evidence>
<dbReference type="AlphaFoldDB" id="A0A4V2T1S5"/>
<dbReference type="GO" id="GO:0006974">
    <property type="term" value="P:DNA damage response"/>
    <property type="evidence" value="ECO:0007669"/>
    <property type="project" value="TreeGrafter"/>
</dbReference>
<dbReference type="EC" id="2.7.1.45" evidence="11"/>
<gene>
    <name evidence="16" type="ORF">EDC44_11635</name>
</gene>
<evidence type="ECO:0000256" key="11">
    <source>
        <dbReference type="ARBA" id="ARBA00066369"/>
    </source>
</evidence>
<dbReference type="Gene3D" id="3.40.1190.20">
    <property type="match status" value="1"/>
</dbReference>
<dbReference type="GO" id="GO:0005524">
    <property type="term" value="F:ATP binding"/>
    <property type="evidence" value="ECO:0007669"/>
    <property type="project" value="UniProtKB-KW"/>
</dbReference>
<evidence type="ECO:0000256" key="12">
    <source>
        <dbReference type="ARBA" id="ARBA00067931"/>
    </source>
</evidence>
<dbReference type="FunFam" id="3.40.1190.20:FF:000011">
    <property type="entry name" value="2-dehydro-3-deoxygluconokinase, putative"/>
    <property type="match status" value="1"/>
</dbReference>
<dbReference type="RefSeq" id="WP_131977313.1">
    <property type="nucleotide sequence ID" value="NZ_SLYB01000016.1"/>
</dbReference>
<proteinExistence type="inferred from homology"/>
<keyword evidence="3" id="KW-0547">Nucleotide-binding</keyword>
<keyword evidence="6" id="KW-0119">Carbohydrate metabolism</keyword>
<evidence type="ECO:0000256" key="9">
    <source>
        <dbReference type="ARBA" id="ARBA00050729"/>
    </source>
</evidence>
<dbReference type="GO" id="GO:0005829">
    <property type="term" value="C:cytosol"/>
    <property type="evidence" value="ECO:0007669"/>
    <property type="project" value="TreeGrafter"/>
</dbReference>